<dbReference type="Gene3D" id="3.90.180.10">
    <property type="entry name" value="Medium-chain alcohol dehydrogenases, catalytic domain"/>
    <property type="match status" value="1"/>
</dbReference>
<evidence type="ECO:0000256" key="5">
    <source>
        <dbReference type="ARBA" id="ARBA00023027"/>
    </source>
</evidence>
<dbReference type="Pfam" id="PF00107">
    <property type="entry name" value="ADH_zinc_N"/>
    <property type="match status" value="1"/>
</dbReference>
<evidence type="ECO:0000313" key="8">
    <source>
        <dbReference type="EMBL" id="HDX32484.1"/>
    </source>
</evidence>
<dbReference type="InterPro" id="IPR002328">
    <property type="entry name" value="ADH_Zn_CS"/>
</dbReference>
<dbReference type="Pfam" id="PF08240">
    <property type="entry name" value="ADH_N"/>
    <property type="match status" value="1"/>
</dbReference>
<dbReference type="GO" id="GO:0005829">
    <property type="term" value="C:cytosol"/>
    <property type="evidence" value="ECO:0007669"/>
    <property type="project" value="TreeGrafter"/>
</dbReference>
<dbReference type="InterPro" id="IPR011032">
    <property type="entry name" value="GroES-like_sf"/>
</dbReference>
<evidence type="ECO:0000256" key="6">
    <source>
        <dbReference type="RuleBase" id="RU361277"/>
    </source>
</evidence>
<gene>
    <name evidence="8" type="ORF">ENQ20_13505</name>
</gene>
<reference evidence="8" key="1">
    <citation type="journal article" date="2020" name="mSystems">
        <title>Genome- and Community-Level Interaction Insights into Carbon Utilization and Element Cycling Functions of Hydrothermarchaeota in Hydrothermal Sediment.</title>
        <authorList>
            <person name="Zhou Z."/>
            <person name="Liu Y."/>
            <person name="Xu W."/>
            <person name="Pan J."/>
            <person name="Luo Z.H."/>
            <person name="Li M."/>
        </authorList>
    </citation>
    <scope>NUCLEOTIDE SEQUENCE [LARGE SCALE GENOMIC DNA]</scope>
    <source>
        <strain evidence="8">SpSt-289</strain>
    </source>
</reference>
<feature type="domain" description="Enoyl reductase (ER)" evidence="7">
    <location>
        <begin position="12"/>
        <end position="364"/>
    </location>
</feature>
<evidence type="ECO:0000256" key="1">
    <source>
        <dbReference type="ARBA" id="ARBA00001947"/>
    </source>
</evidence>
<dbReference type="InterPro" id="IPR036291">
    <property type="entry name" value="NAD(P)-bd_dom_sf"/>
</dbReference>
<dbReference type="CDD" id="cd08279">
    <property type="entry name" value="Zn_ADH_class_III"/>
    <property type="match status" value="1"/>
</dbReference>
<evidence type="ECO:0000256" key="4">
    <source>
        <dbReference type="ARBA" id="ARBA00023002"/>
    </source>
</evidence>
<accession>A0A7C1JEA6</accession>
<evidence type="ECO:0000256" key="2">
    <source>
        <dbReference type="ARBA" id="ARBA00022723"/>
    </source>
</evidence>
<keyword evidence="3 6" id="KW-0862">Zinc</keyword>
<dbReference type="Gene3D" id="3.40.50.720">
    <property type="entry name" value="NAD(P)-binding Rossmann-like Domain"/>
    <property type="match status" value="1"/>
</dbReference>
<dbReference type="EMBL" id="DSMG01000135">
    <property type="protein sequence ID" value="HDX32484.1"/>
    <property type="molecule type" value="Genomic_DNA"/>
</dbReference>
<name>A0A7C1JEA6_9CHLR</name>
<dbReference type="FunFam" id="3.40.50.720:FF:000003">
    <property type="entry name" value="S-(hydroxymethyl)glutathione dehydrogenase"/>
    <property type="match status" value="1"/>
</dbReference>
<dbReference type="SUPFAM" id="SSF50129">
    <property type="entry name" value="GroES-like"/>
    <property type="match status" value="2"/>
</dbReference>
<keyword evidence="5" id="KW-0520">NAD</keyword>
<proteinExistence type="inferred from homology"/>
<dbReference type="SUPFAM" id="SSF51735">
    <property type="entry name" value="NAD(P)-binding Rossmann-fold domains"/>
    <property type="match status" value="1"/>
</dbReference>
<sequence length="379" mass="40080">MQTRTAVLHAVGQPLAIEMLDLTGPRAGEVLVRMRAAGICHSDWHLVNGATQHPLPAALGHEGAGEVIAVGPGVTRLKVGDFVSLNWAPACGECFYCLHDRPALCERYLEPIWAGVLFDGEPRYSLRGQPVYHYCGLGCFSEYVVAPEPSCIPIDPRVPAAVAALIGCAVTTGVGAVLNTAHVQPGSAVAIFGAGGVGMSMVLGAKLVGAARIIVVDREPAKAGMALHLGATHFVHADGEPVAEIRRLTGGRGADYVFEAIGSPVVQEVCLQAARPGGVIVLAGLAPMGSSTNLPGAVLTREEKTVKGSYYGSSNPRRDFPFLASLYLVGLLDLDSLITDVYRLEQINDAYAQMLAGQGIRSVILFDENETRVKRRRLV</sequence>
<keyword evidence="2 6" id="KW-0479">Metal-binding</keyword>
<dbReference type="GO" id="GO:0008270">
    <property type="term" value="F:zinc ion binding"/>
    <property type="evidence" value="ECO:0007669"/>
    <property type="project" value="InterPro"/>
</dbReference>
<dbReference type="PANTHER" id="PTHR43880">
    <property type="entry name" value="ALCOHOL DEHYDROGENASE"/>
    <property type="match status" value="1"/>
</dbReference>
<dbReference type="PROSITE" id="PS00059">
    <property type="entry name" value="ADH_ZINC"/>
    <property type="match status" value="1"/>
</dbReference>
<protein>
    <submittedName>
        <fullName evidence="8">Zn-dependent alcohol dehydrogenase</fullName>
    </submittedName>
</protein>
<dbReference type="SMART" id="SM00829">
    <property type="entry name" value="PKS_ER"/>
    <property type="match status" value="1"/>
</dbReference>
<comment type="cofactor">
    <cofactor evidence="1 6">
        <name>Zn(2+)</name>
        <dbReference type="ChEBI" id="CHEBI:29105"/>
    </cofactor>
</comment>
<dbReference type="GO" id="GO:0046294">
    <property type="term" value="P:formaldehyde catabolic process"/>
    <property type="evidence" value="ECO:0007669"/>
    <property type="project" value="TreeGrafter"/>
</dbReference>
<dbReference type="InterPro" id="IPR013154">
    <property type="entry name" value="ADH-like_N"/>
</dbReference>
<comment type="caution">
    <text evidence="8">The sequence shown here is derived from an EMBL/GenBank/DDBJ whole genome shotgun (WGS) entry which is preliminary data.</text>
</comment>
<comment type="similarity">
    <text evidence="6">Belongs to the zinc-containing alcohol dehydrogenase family.</text>
</comment>
<dbReference type="InterPro" id="IPR013149">
    <property type="entry name" value="ADH-like_C"/>
</dbReference>
<dbReference type="GO" id="GO:0051903">
    <property type="term" value="F:S-(hydroxymethyl)glutathione dehydrogenase [NAD(P)+] activity"/>
    <property type="evidence" value="ECO:0007669"/>
    <property type="project" value="TreeGrafter"/>
</dbReference>
<dbReference type="InterPro" id="IPR020843">
    <property type="entry name" value="ER"/>
</dbReference>
<evidence type="ECO:0000259" key="7">
    <source>
        <dbReference type="SMART" id="SM00829"/>
    </source>
</evidence>
<dbReference type="AlphaFoldDB" id="A0A7C1JEA6"/>
<keyword evidence="4" id="KW-0560">Oxidoreductase</keyword>
<evidence type="ECO:0000256" key="3">
    <source>
        <dbReference type="ARBA" id="ARBA00022833"/>
    </source>
</evidence>
<organism evidence="8">
    <name type="scientific">Caldilinea aerophila</name>
    <dbReference type="NCBI Taxonomy" id="133453"/>
    <lineage>
        <taxon>Bacteria</taxon>
        <taxon>Bacillati</taxon>
        <taxon>Chloroflexota</taxon>
        <taxon>Caldilineae</taxon>
        <taxon>Caldilineales</taxon>
        <taxon>Caldilineaceae</taxon>
        <taxon>Caldilinea</taxon>
    </lineage>
</organism>
<dbReference type="PANTHER" id="PTHR43880:SF12">
    <property type="entry name" value="ALCOHOL DEHYDROGENASE CLASS-3"/>
    <property type="match status" value="1"/>
</dbReference>